<dbReference type="AlphaFoldDB" id="A0A426ZQZ7"/>
<gene>
    <name evidence="2" type="ORF">B296_00003537</name>
</gene>
<feature type="coiled-coil region" evidence="1">
    <location>
        <begin position="84"/>
        <end position="111"/>
    </location>
</feature>
<accession>A0A426ZQZ7</accession>
<sequence>MVNQERWGKLDPCSKQPQVGYKCKLTRKLLESLIRSATVNKTSMKLGILREWRRRHLERLTMAENHHDFLKAGLEELYQGQRRLLRVESLHEEVESRIEKVESLINRLIEDIKIPYDIYTKFWRNSRQR</sequence>
<dbReference type="Proteomes" id="UP000287651">
    <property type="component" value="Unassembled WGS sequence"/>
</dbReference>
<organism evidence="2 3">
    <name type="scientific">Ensete ventricosum</name>
    <name type="common">Abyssinian banana</name>
    <name type="synonym">Musa ensete</name>
    <dbReference type="NCBI Taxonomy" id="4639"/>
    <lineage>
        <taxon>Eukaryota</taxon>
        <taxon>Viridiplantae</taxon>
        <taxon>Streptophyta</taxon>
        <taxon>Embryophyta</taxon>
        <taxon>Tracheophyta</taxon>
        <taxon>Spermatophyta</taxon>
        <taxon>Magnoliopsida</taxon>
        <taxon>Liliopsida</taxon>
        <taxon>Zingiberales</taxon>
        <taxon>Musaceae</taxon>
        <taxon>Ensete</taxon>
    </lineage>
</organism>
<evidence type="ECO:0000256" key="1">
    <source>
        <dbReference type="SAM" id="Coils"/>
    </source>
</evidence>
<keyword evidence="1" id="KW-0175">Coiled coil</keyword>
<proteinExistence type="predicted"/>
<name>A0A426ZQZ7_ENSVE</name>
<evidence type="ECO:0000313" key="3">
    <source>
        <dbReference type="Proteomes" id="UP000287651"/>
    </source>
</evidence>
<evidence type="ECO:0000313" key="2">
    <source>
        <dbReference type="EMBL" id="RRT66344.1"/>
    </source>
</evidence>
<dbReference type="EMBL" id="AMZH03005458">
    <property type="protein sequence ID" value="RRT66344.1"/>
    <property type="molecule type" value="Genomic_DNA"/>
</dbReference>
<reference evidence="2 3" key="1">
    <citation type="journal article" date="2014" name="Agronomy (Basel)">
        <title>A Draft Genome Sequence for Ensete ventricosum, the Drought-Tolerant Tree Against Hunger.</title>
        <authorList>
            <person name="Harrison J."/>
            <person name="Moore K.A."/>
            <person name="Paszkiewicz K."/>
            <person name="Jones T."/>
            <person name="Grant M."/>
            <person name="Ambacheew D."/>
            <person name="Muzemil S."/>
            <person name="Studholme D.J."/>
        </authorList>
    </citation>
    <scope>NUCLEOTIDE SEQUENCE [LARGE SCALE GENOMIC DNA]</scope>
</reference>
<protein>
    <submittedName>
        <fullName evidence="2">Uncharacterized protein</fullName>
    </submittedName>
</protein>
<comment type="caution">
    <text evidence="2">The sequence shown here is derived from an EMBL/GenBank/DDBJ whole genome shotgun (WGS) entry which is preliminary data.</text>
</comment>